<protein>
    <submittedName>
        <fullName evidence="1">Uncharacterized protein</fullName>
    </submittedName>
</protein>
<proteinExistence type="predicted"/>
<dbReference type="AlphaFoldDB" id="A0A8D8SKN5"/>
<dbReference type="EMBL" id="HBUF01219542">
    <property type="protein sequence ID" value="CAG6668767.1"/>
    <property type="molecule type" value="Transcribed_RNA"/>
</dbReference>
<accession>A0A8D8SKN5</accession>
<reference evidence="1" key="1">
    <citation type="submission" date="2021-05" db="EMBL/GenBank/DDBJ databases">
        <authorList>
            <person name="Alioto T."/>
            <person name="Alioto T."/>
            <person name="Gomez Garrido J."/>
        </authorList>
    </citation>
    <scope>NUCLEOTIDE SEQUENCE</scope>
</reference>
<dbReference type="EMBL" id="HBUF01219543">
    <property type="protein sequence ID" value="CAG6668771.1"/>
    <property type="molecule type" value="Transcribed_RNA"/>
</dbReference>
<organism evidence="1">
    <name type="scientific">Cacopsylla melanoneura</name>
    <dbReference type="NCBI Taxonomy" id="428564"/>
    <lineage>
        <taxon>Eukaryota</taxon>
        <taxon>Metazoa</taxon>
        <taxon>Ecdysozoa</taxon>
        <taxon>Arthropoda</taxon>
        <taxon>Hexapoda</taxon>
        <taxon>Insecta</taxon>
        <taxon>Pterygota</taxon>
        <taxon>Neoptera</taxon>
        <taxon>Paraneoptera</taxon>
        <taxon>Hemiptera</taxon>
        <taxon>Sternorrhyncha</taxon>
        <taxon>Psylloidea</taxon>
        <taxon>Psyllidae</taxon>
        <taxon>Psyllinae</taxon>
        <taxon>Cacopsylla</taxon>
    </lineage>
</organism>
<name>A0A8D8SKN5_9HEMI</name>
<dbReference type="EMBL" id="HBUF01219544">
    <property type="protein sequence ID" value="CAG6668775.1"/>
    <property type="molecule type" value="Transcribed_RNA"/>
</dbReference>
<sequence>MLTSVDSACTIVTGRPSVRTRTAVTRVSVDAAFRGTENCRVRKRAITSVSTVSAKKDPRITLPMCLTTRVSASWVGPGLTATRLVFVTTTRRVFMGLASVTSVRT</sequence>
<evidence type="ECO:0000313" key="1">
    <source>
        <dbReference type="EMBL" id="CAG6668771.1"/>
    </source>
</evidence>